<keyword evidence="1" id="KW-0175">Coiled coil</keyword>
<keyword evidence="4" id="KW-1185">Reference proteome</keyword>
<evidence type="ECO:0000256" key="1">
    <source>
        <dbReference type="SAM" id="Coils"/>
    </source>
</evidence>
<protein>
    <submittedName>
        <fullName evidence="3">Energy transducer TonB</fullName>
    </submittedName>
</protein>
<evidence type="ECO:0000313" key="3">
    <source>
        <dbReference type="EMBL" id="PKU22681.1"/>
    </source>
</evidence>
<name>A0A2N3PQK7_9PROT</name>
<organism evidence="3 4">
    <name type="scientific">Telmatospirillum siberiense</name>
    <dbReference type="NCBI Taxonomy" id="382514"/>
    <lineage>
        <taxon>Bacteria</taxon>
        <taxon>Pseudomonadati</taxon>
        <taxon>Pseudomonadota</taxon>
        <taxon>Alphaproteobacteria</taxon>
        <taxon>Rhodospirillales</taxon>
        <taxon>Rhodospirillaceae</taxon>
        <taxon>Telmatospirillum</taxon>
    </lineage>
</organism>
<sequence length="258" mass="26476">MMRAATILWAVLAAAAGTSLFMLKYEVQAQEQRLSGLRKDIVEAQESIHVMKAEWSYLNDPARLREQAERHLGLHPLKPNQIVTIASLPMRDPKTDEAPIAQGPALPQAAPAVTVPPAPVVTRKTPSPPLKAAPGPAPAPVPSKPARSMMAEKAPPAPAAGIAKAAPGPAPKVVAKAVPASKPAVKPGPAKPTAVASAKPVKPTTTPAQPRPAAGATPVYTSTPARSASSETASSGNVMVIKSPALADPEVASTRAQP</sequence>
<feature type="compositionally biased region" description="Polar residues" evidence="2">
    <location>
        <begin position="219"/>
        <end position="237"/>
    </location>
</feature>
<dbReference type="AlphaFoldDB" id="A0A2N3PQK7"/>
<accession>A0A2N3PQK7</accession>
<feature type="region of interest" description="Disordered" evidence="2">
    <location>
        <begin position="118"/>
        <end position="258"/>
    </location>
</feature>
<comment type="caution">
    <text evidence="3">The sequence shown here is derived from an EMBL/GenBank/DDBJ whole genome shotgun (WGS) entry which is preliminary data.</text>
</comment>
<proteinExistence type="predicted"/>
<feature type="compositionally biased region" description="Low complexity" evidence="2">
    <location>
        <begin position="151"/>
        <end position="196"/>
    </location>
</feature>
<feature type="coiled-coil region" evidence="1">
    <location>
        <begin position="27"/>
        <end position="54"/>
    </location>
</feature>
<dbReference type="Proteomes" id="UP000233293">
    <property type="component" value="Unassembled WGS sequence"/>
</dbReference>
<evidence type="ECO:0000313" key="4">
    <source>
        <dbReference type="Proteomes" id="UP000233293"/>
    </source>
</evidence>
<dbReference type="EMBL" id="PIUM01000028">
    <property type="protein sequence ID" value="PKU22681.1"/>
    <property type="molecule type" value="Genomic_DNA"/>
</dbReference>
<feature type="compositionally biased region" description="Low complexity" evidence="2">
    <location>
        <begin position="203"/>
        <end position="218"/>
    </location>
</feature>
<dbReference type="RefSeq" id="WP_101252475.1">
    <property type="nucleotide sequence ID" value="NZ_PIUM01000028.1"/>
</dbReference>
<evidence type="ECO:0000256" key="2">
    <source>
        <dbReference type="SAM" id="MobiDB-lite"/>
    </source>
</evidence>
<feature type="compositionally biased region" description="Pro residues" evidence="2">
    <location>
        <begin position="126"/>
        <end position="143"/>
    </location>
</feature>
<gene>
    <name evidence="3" type="ORF">CWS72_20340</name>
</gene>
<dbReference type="OrthoDB" id="7165680at2"/>
<reference evidence="4" key="1">
    <citation type="submission" date="2017-12" db="EMBL/GenBank/DDBJ databases">
        <title>Draft genome sequence of Telmatospirillum siberiense 26-4b1T, an acidotolerant peatland alphaproteobacterium potentially involved in sulfur cycling.</title>
        <authorList>
            <person name="Hausmann B."/>
            <person name="Pjevac P."/>
            <person name="Schreck K."/>
            <person name="Herbold C.W."/>
            <person name="Daims H."/>
            <person name="Wagner M."/>
            <person name="Pester M."/>
            <person name="Loy A."/>
        </authorList>
    </citation>
    <scope>NUCLEOTIDE SEQUENCE [LARGE SCALE GENOMIC DNA]</scope>
    <source>
        <strain evidence="4">26-4b1</strain>
    </source>
</reference>